<keyword evidence="2" id="KW-1185">Reference proteome</keyword>
<dbReference type="Proteomes" id="UP001501585">
    <property type="component" value="Unassembled WGS sequence"/>
</dbReference>
<name>A0ABN2S1T3_9ACTN</name>
<dbReference type="Gene3D" id="3.20.20.30">
    <property type="entry name" value="Luciferase-like domain"/>
    <property type="match status" value="1"/>
</dbReference>
<gene>
    <name evidence="1" type="ORF">GCM10009799_00110</name>
</gene>
<sequence length="100" mass="10743">MENGASVFATTATMPPGPLARTLEERGHNALYFAEHTHLPVTEQTAALPHAFRGTCGPFVASTAAAAATHRLRVGAARRGPRCRRACPRQLRARDRRVAG</sequence>
<accession>A0ABN2S1T3</accession>
<comment type="caution">
    <text evidence="1">The sequence shown here is derived from an EMBL/GenBank/DDBJ whole genome shotgun (WGS) entry which is preliminary data.</text>
</comment>
<evidence type="ECO:0000313" key="1">
    <source>
        <dbReference type="EMBL" id="GAA1978937.1"/>
    </source>
</evidence>
<organism evidence="1 2">
    <name type="scientific">Nocardiopsis rhodophaea</name>
    <dbReference type="NCBI Taxonomy" id="280238"/>
    <lineage>
        <taxon>Bacteria</taxon>
        <taxon>Bacillati</taxon>
        <taxon>Actinomycetota</taxon>
        <taxon>Actinomycetes</taxon>
        <taxon>Streptosporangiales</taxon>
        <taxon>Nocardiopsidaceae</taxon>
        <taxon>Nocardiopsis</taxon>
    </lineage>
</organism>
<reference evidence="2" key="1">
    <citation type="journal article" date="2019" name="Int. J. Syst. Evol. Microbiol.">
        <title>The Global Catalogue of Microorganisms (GCM) 10K type strain sequencing project: providing services to taxonomists for standard genome sequencing and annotation.</title>
        <authorList>
            <consortium name="The Broad Institute Genomics Platform"/>
            <consortium name="The Broad Institute Genome Sequencing Center for Infectious Disease"/>
            <person name="Wu L."/>
            <person name="Ma J."/>
        </authorList>
    </citation>
    <scope>NUCLEOTIDE SEQUENCE [LARGE SCALE GENOMIC DNA]</scope>
    <source>
        <strain evidence="2">JCM 15313</strain>
    </source>
</reference>
<dbReference type="SUPFAM" id="SSF51679">
    <property type="entry name" value="Bacterial luciferase-like"/>
    <property type="match status" value="1"/>
</dbReference>
<protein>
    <submittedName>
        <fullName evidence="1">Uncharacterized protein</fullName>
    </submittedName>
</protein>
<proteinExistence type="predicted"/>
<evidence type="ECO:0000313" key="2">
    <source>
        <dbReference type="Proteomes" id="UP001501585"/>
    </source>
</evidence>
<dbReference type="EMBL" id="BAAAPC010000001">
    <property type="protein sequence ID" value="GAA1978937.1"/>
    <property type="molecule type" value="Genomic_DNA"/>
</dbReference>
<dbReference type="InterPro" id="IPR036661">
    <property type="entry name" value="Luciferase-like_sf"/>
</dbReference>